<dbReference type="EMBL" id="LN849043">
    <property type="protein sequence ID" value="CRI73323.1"/>
    <property type="molecule type" value="Genomic_DNA"/>
</dbReference>
<proteinExistence type="predicted"/>
<organism evidence="1">
    <name type="scientific">Chlamydia pneumoniae</name>
    <name type="common">Chlamydophila pneumoniae</name>
    <dbReference type="NCBI Taxonomy" id="83558"/>
    <lineage>
        <taxon>Bacteria</taxon>
        <taxon>Pseudomonadati</taxon>
        <taxon>Chlamydiota</taxon>
        <taxon>Chlamydiia</taxon>
        <taxon>Chlamydiales</taxon>
        <taxon>Chlamydiaceae</taxon>
        <taxon>Chlamydia/Chlamydophila group</taxon>
        <taxon>Chlamydia</taxon>
    </lineage>
</organism>
<gene>
    <name evidence="1" type="ORF">BN1224_DC9_BU_01010</name>
    <name evidence="2" type="ORF">BN1224_H12_EK_00500</name>
    <name evidence="3" type="ORF">BN1224_Wien2_G_03090</name>
    <name evidence="4" type="ORF">BN1224_YK41_BR_01000</name>
</gene>
<name>A0A0F7WT89_CHLPN</name>
<dbReference type="EMBL" id="LN847051">
    <property type="protein sequence ID" value="CRI42776.1"/>
    <property type="molecule type" value="Genomic_DNA"/>
</dbReference>
<accession>A0A0F7WT89</accession>
<sequence>MQNIKLNTEILLQSEGYQTKIEEVEGNYEFIKRYGFYLPRL</sequence>
<evidence type="ECO:0000313" key="4">
    <source>
        <dbReference type="EMBL" id="CRI73323.1"/>
    </source>
</evidence>
<dbReference type="AlphaFoldDB" id="A0A0F7WT89"/>
<reference evidence="1" key="1">
    <citation type="submission" date="2015-05" db="EMBL/GenBank/DDBJ databases">
        <authorList>
            <person name="Rattei Thomas"/>
        </authorList>
    </citation>
    <scope>NUCLEOTIDE SEQUENCE</scope>
    <source>
        <strain evidence="1">DC9</strain>
        <strain evidence="2">H12</strain>
        <strain evidence="3">Wien2</strain>
        <strain evidence="4">YK41</strain>
    </source>
</reference>
<protein>
    <submittedName>
        <fullName evidence="1">Uncharacterized protein</fullName>
    </submittedName>
</protein>
<evidence type="ECO:0000313" key="2">
    <source>
        <dbReference type="EMBL" id="CRI43911.1"/>
    </source>
</evidence>
<evidence type="ECO:0000313" key="1">
    <source>
        <dbReference type="EMBL" id="CRI42776.1"/>
    </source>
</evidence>
<dbReference type="EMBL" id="LN847254">
    <property type="protein sequence ID" value="CRI53389.1"/>
    <property type="molecule type" value="Genomic_DNA"/>
</dbReference>
<dbReference type="EMBL" id="LN847190">
    <property type="protein sequence ID" value="CRI43911.1"/>
    <property type="molecule type" value="Genomic_DNA"/>
</dbReference>
<evidence type="ECO:0000313" key="3">
    <source>
        <dbReference type="EMBL" id="CRI53389.1"/>
    </source>
</evidence>